<keyword evidence="6" id="KW-1185">Reference proteome</keyword>
<dbReference type="STRING" id="35570.A0A1I8PY01"/>
<dbReference type="InterPro" id="IPR003347">
    <property type="entry name" value="JmjC_dom"/>
</dbReference>
<dbReference type="Proteomes" id="UP000095300">
    <property type="component" value="Unassembled WGS sequence"/>
</dbReference>
<dbReference type="InterPro" id="IPR041667">
    <property type="entry name" value="Cupin_8"/>
</dbReference>
<dbReference type="AlphaFoldDB" id="A0A1I8PY01"/>
<evidence type="ECO:0000313" key="5">
    <source>
        <dbReference type="EnsemblMetazoa" id="SCAU012131-PA"/>
    </source>
</evidence>
<dbReference type="EnsemblMetazoa" id="SCAU012131-RA">
    <property type="protein sequence ID" value="SCAU012131-PA"/>
    <property type="gene ID" value="SCAU012131"/>
</dbReference>
<evidence type="ECO:0000256" key="1">
    <source>
        <dbReference type="ARBA" id="ARBA00004496"/>
    </source>
</evidence>
<dbReference type="Gene3D" id="2.60.120.650">
    <property type="entry name" value="Cupin"/>
    <property type="match status" value="1"/>
</dbReference>
<evidence type="ECO:0000313" key="6">
    <source>
        <dbReference type="Proteomes" id="UP000095300"/>
    </source>
</evidence>
<proteinExistence type="predicted"/>
<sequence length="407" mass="47424">MGSENITPFQLREIILNARKPLILKKFNCQWSCFKDGLSKWCAKYDSYSKEKPQFEKMPVKNELNEPQWERKRTMERMSAMEFLNLYSNNEDCSTWSGLNYKRRNELPVESTTGVDFGCFGFPNVNDECTFWLSSKGANTPCHYDTYGCNVVVQIFGRKSWLLFPPGTSGLTTTRIPYEESSVYCLENFYAPTAMDVIKLSKLSGQCYHYVLEPNDVLIVPRHWWHFVEALETSLSVNAWIPLSCDVDNQIEECIVKYFMDKMIANKDSTTRHYLMNPNQLNSNTSDDELFNILEYLLEQKNNVYEHAAKKTSSVHQYHYIDENNLISLIKSFGNICEVSLMADDDWEMYLKRNCTRCNSEKINEGAVATTLRNSEDILINSICSPYIVQTIKEEFCRRYIKNKTKE</sequence>
<dbReference type="PANTHER" id="PTHR12461:SF43">
    <property type="entry name" value="HSPB1-ASSOCIATED PROTEIN 1"/>
    <property type="match status" value="1"/>
</dbReference>
<dbReference type="VEuPathDB" id="VectorBase:SCAU012131"/>
<dbReference type="GO" id="GO:0005737">
    <property type="term" value="C:cytoplasm"/>
    <property type="evidence" value="ECO:0007669"/>
    <property type="project" value="UniProtKB-SubCell"/>
</dbReference>
<feature type="domain" description="JmjC" evidence="4">
    <location>
        <begin position="96"/>
        <end position="258"/>
    </location>
</feature>
<protein>
    <recommendedName>
        <fullName evidence="4">JmjC domain-containing protein</fullName>
    </recommendedName>
</protein>
<dbReference type="KEGG" id="scac:106083941"/>
<dbReference type="SUPFAM" id="SSF51197">
    <property type="entry name" value="Clavaminate synthase-like"/>
    <property type="match status" value="1"/>
</dbReference>
<organism evidence="5 6">
    <name type="scientific">Stomoxys calcitrans</name>
    <name type="common">Stable fly</name>
    <name type="synonym">Conops calcitrans</name>
    <dbReference type="NCBI Taxonomy" id="35570"/>
    <lineage>
        <taxon>Eukaryota</taxon>
        <taxon>Metazoa</taxon>
        <taxon>Ecdysozoa</taxon>
        <taxon>Arthropoda</taxon>
        <taxon>Hexapoda</taxon>
        <taxon>Insecta</taxon>
        <taxon>Pterygota</taxon>
        <taxon>Neoptera</taxon>
        <taxon>Endopterygota</taxon>
        <taxon>Diptera</taxon>
        <taxon>Brachycera</taxon>
        <taxon>Muscomorpha</taxon>
        <taxon>Muscoidea</taxon>
        <taxon>Muscidae</taxon>
        <taxon>Stomoxys</taxon>
    </lineage>
</organism>
<gene>
    <name evidence="5" type="primary">106083941</name>
</gene>
<name>A0A1I8PY01_STOCA</name>
<evidence type="ECO:0000256" key="3">
    <source>
        <dbReference type="ARBA" id="ARBA00037342"/>
    </source>
</evidence>
<evidence type="ECO:0000256" key="2">
    <source>
        <dbReference type="ARBA" id="ARBA00022490"/>
    </source>
</evidence>
<accession>A0A1I8PY01</accession>
<dbReference type="SMART" id="SM00558">
    <property type="entry name" value="JmjC"/>
    <property type="match status" value="1"/>
</dbReference>
<dbReference type="Pfam" id="PF13621">
    <property type="entry name" value="Cupin_8"/>
    <property type="match status" value="1"/>
</dbReference>
<evidence type="ECO:0000259" key="4">
    <source>
        <dbReference type="PROSITE" id="PS51184"/>
    </source>
</evidence>
<dbReference type="PANTHER" id="PTHR12461">
    <property type="entry name" value="HYPOXIA-INDUCIBLE FACTOR 1 ALPHA INHIBITOR-RELATED"/>
    <property type="match status" value="1"/>
</dbReference>
<comment type="function">
    <text evidence="3">May play a role in cellular stress response.</text>
</comment>
<reference evidence="5" key="1">
    <citation type="submission" date="2020-05" db="UniProtKB">
        <authorList>
            <consortium name="EnsemblMetazoa"/>
        </authorList>
    </citation>
    <scope>IDENTIFICATION</scope>
    <source>
        <strain evidence="5">USDA</strain>
    </source>
</reference>
<dbReference type="OrthoDB" id="438164at2759"/>
<dbReference type="PROSITE" id="PS51184">
    <property type="entry name" value="JMJC"/>
    <property type="match status" value="1"/>
</dbReference>
<keyword evidence="2" id="KW-0963">Cytoplasm</keyword>
<comment type="subcellular location">
    <subcellularLocation>
        <location evidence="1">Cytoplasm</location>
    </subcellularLocation>
</comment>